<dbReference type="Gene3D" id="1.25.40.10">
    <property type="entry name" value="Tetratricopeptide repeat domain"/>
    <property type="match status" value="2"/>
</dbReference>
<dbReference type="InterPro" id="IPR002885">
    <property type="entry name" value="PPR_rpt"/>
</dbReference>
<accession>A0AAV6UZD3</accession>
<dbReference type="InterPro" id="IPR057027">
    <property type="entry name" value="TPR_mt"/>
</dbReference>
<gene>
    <name evidence="4" type="ORF">JTE90_028650</name>
</gene>
<dbReference type="GO" id="GO:0003730">
    <property type="term" value="F:mRNA 3'-UTR binding"/>
    <property type="evidence" value="ECO:0007669"/>
    <property type="project" value="TreeGrafter"/>
</dbReference>
<evidence type="ECO:0000313" key="4">
    <source>
        <dbReference type="EMBL" id="KAG8189107.1"/>
    </source>
</evidence>
<sequence length="1308" mass="150408">MSNLIRSNLNLLKSLGSWRLSLNTFPKGYNYSQLTSHNVKNSYFNGSKHYATAQGYKTNGELGFKENAEFLGSKDASLKSIDETLYELDQIVKRTGRTLRRTVEKICSMIEDRGLASQTQSLYLLRACTFMYNESPKSRVEMADQVWNKLQSLGTQFDVRHFNSLLRIYVENQHNFLASEFLARMEKHKIDPNKATFLSLLDKYANDGDVNGASEILEFMKEKGLPINEAVFNSLIKCHMKARDASGAKDILEVMRSSYAPSADTYTALACGYAEHGEVKELNSVFKEAENNNIYLSVPNYLSIITSLPVKQSDFVDKVLEKIEDIPAWRQAVLNCMIDLINKDKLDTAFKLLLTIATKNETNSTNNFLKQLIRSEQPIEKVMEYCEKIYSQQLNEFTFVNCAKNAIELEKFDYAVALFDELQKRGIPVRCSFFWQLFDHYKDSEQGIWLILKKMQELGIPPDYRTLEEFIFPAISLKNPQEVLSKIQDTGLSVVAVIDPLFQYYCCNGQFRNALYLAENYTVRIYASFDWEMFLSLYERSNYNSSDYYDILNFLLRPNKFLNEIEASTLQGKQLAFLIEMNPTIFQNFIKREQNRKDSCKFNERAIEACWNILNRKNPQRLNYLRVFQKNQPQTKVHKTVEQEEKELNLMKERGVSTETYLLSRLRDHVTEKNIPRIKELRAELDNLGVIYPPVTYAQLLSLYCDVNDKENADNAYLMLKEKYPDFGLDSNKTFIYAEVLIRFSKLDEAKKLIERECREMHIFGSPDIVAKSIRRLFIAAIETGDCEFVKSIQDSLLSHAKSFEMNTFFYEPLIRVHLLRNDLDSAISEFRKCVSNHRVLPRLTFLLKKCIVADDQQCIKSVINIASQLIPEHAALYELAIAFMDSGRKTQALSVIQSIKNKNNPIFIEDICMQLYKQKRVLELEEFLPLVQDVENLGKEKIFYHLFKLYDERNDFKRSLELYQHIEKEKLFDPSDRIKALLSSLLARNNQSSSSSLSMSTPLNSQNTELVTSFVESVTNKNVSEALEKLQNLKKGIIQSIPSIEMSNFIELLVQEKRTNDFQANSQAMSCIIANASFIVKPLLEKYSASGDTESLKALASFVPDFTLKKVFFNSYYARSHFVSEKYEDLLSDLETNQSKGSSKLFCIAAFEGLLQHSEFEERVLKLAKGYLNANFDLPISIVWALYFAKGNLEKAKDIFKMHKIPVEKVDSLILKVVRQDSNIELGRAYIDELNLQSGIKTRTKERSYGTLLDVLVSNSMWEEATALLADAKQNGVNLENSCPSSLITLKSALENENKEIPSTVPS</sequence>
<dbReference type="InterPro" id="IPR011990">
    <property type="entry name" value="TPR-like_helical_dom_sf"/>
</dbReference>
<evidence type="ECO:0000256" key="2">
    <source>
        <dbReference type="PROSITE-ProRule" id="PRU00708"/>
    </source>
</evidence>
<dbReference type="EMBL" id="JAFNEN010000221">
    <property type="protein sequence ID" value="KAG8189107.1"/>
    <property type="molecule type" value="Genomic_DNA"/>
</dbReference>
<dbReference type="Pfam" id="PF01535">
    <property type="entry name" value="PPR"/>
    <property type="match status" value="2"/>
</dbReference>
<name>A0AAV6UZD3_9ARAC</name>
<protein>
    <recommendedName>
        <fullName evidence="3">Pentatricopeptide repeat-containing protein-mitochondrial domain-containing protein</fullName>
    </recommendedName>
</protein>
<dbReference type="PROSITE" id="PS51375">
    <property type="entry name" value="PPR"/>
    <property type="match status" value="1"/>
</dbReference>
<dbReference type="GO" id="GO:0070129">
    <property type="term" value="P:regulation of mitochondrial translation"/>
    <property type="evidence" value="ECO:0007669"/>
    <property type="project" value="TreeGrafter"/>
</dbReference>
<evidence type="ECO:0000256" key="1">
    <source>
        <dbReference type="ARBA" id="ARBA00022737"/>
    </source>
</evidence>
<proteinExistence type="predicted"/>
<evidence type="ECO:0000259" key="3">
    <source>
        <dbReference type="Pfam" id="PF23276"/>
    </source>
</evidence>
<keyword evidence="5" id="KW-1185">Reference proteome</keyword>
<comment type="caution">
    <text evidence="4">The sequence shown here is derived from an EMBL/GenBank/DDBJ whole genome shotgun (WGS) entry which is preliminary data.</text>
</comment>
<dbReference type="Pfam" id="PF23276">
    <property type="entry name" value="TPR_24"/>
    <property type="match status" value="1"/>
</dbReference>
<keyword evidence="1" id="KW-0677">Repeat</keyword>
<dbReference type="InterPro" id="IPR033490">
    <property type="entry name" value="LRP130"/>
</dbReference>
<reference evidence="4 5" key="1">
    <citation type="journal article" date="2022" name="Nat. Ecol. Evol.">
        <title>A masculinizing supergene underlies an exaggerated male reproductive morph in a spider.</title>
        <authorList>
            <person name="Hendrickx F."/>
            <person name="De Corte Z."/>
            <person name="Sonet G."/>
            <person name="Van Belleghem S.M."/>
            <person name="Kostlbacher S."/>
            <person name="Vangestel C."/>
        </authorList>
    </citation>
    <scope>NUCLEOTIDE SEQUENCE [LARGE SCALE GENOMIC DNA]</scope>
    <source>
        <strain evidence="4">W744_W776</strain>
    </source>
</reference>
<dbReference type="GO" id="GO:0005739">
    <property type="term" value="C:mitochondrion"/>
    <property type="evidence" value="ECO:0007669"/>
    <property type="project" value="TreeGrafter"/>
</dbReference>
<organism evidence="4 5">
    <name type="scientific">Oedothorax gibbosus</name>
    <dbReference type="NCBI Taxonomy" id="931172"/>
    <lineage>
        <taxon>Eukaryota</taxon>
        <taxon>Metazoa</taxon>
        <taxon>Ecdysozoa</taxon>
        <taxon>Arthropoda</taxon>
        <taxon>Chelicerata</taxon>
        <taxon>Arachnida</taxon>
        <taxon>Araneae</taxon>
        <taxon>Araneomorphae</taxon>
        <taxon>Entelegynae</taxon>
        <taxon>Araneoidea</taxon>
        <taxon>Linyphiidae</taxon>
        <taxon>Erigoninae</taxon>
        <taxon>Oedothorax</taxon>
    </lineage>
</organism>
<dbReference type="GO" id="GO:0005634">
    <property type="term" value="C:nucleus"/>
    <property type="evidence" value="ECO:0007669"/>
    <property type="project" value="TreeGrafter"/>
</dbReference>
<dbReference type="PANTHER" id="PTHR46669:SF1">
    <property type="entry name" value="LEUCINE-RICH PPR MOTIF-CONTAINING PROTEIN, MITOCHONDRIAL"/>
    <property type="match status" value="1"/>
</dbReference>
<evidence type="ECO:0000313" key="5">
    <source>
        <dbReference type="Proteomes" id="UP000827092"/>
    </source>
</evidence>
<feature type="repeat" description="PPR" evidence="2">
    <location>
        <begin position="193"/>
        <end position="227"/>
    </location>
</feature>
<dbReference type="Proteomes" id="UP000827092">
    <property type="component" value="Unassembled WGS sequence"/>
</dbReference>
<feature type="domain" description="Pentatricopeptide repeat-containing protein-mitochondrial" evidence="3">
    <location>
        <begin position="140"/>
        <end position="248"/>
    </location>
</feature>
<dbReference type="PANTHER" id="PTHR46669">
    <property type="entry name" value="LEUCINE-RICH PPR MOTIF-CONTAINING PROTEIN, MITOCHONDRIAL"/>
    <property type="match status" value="1"/>
</dbReference>